<evidence type="ECO:0000313" key="3">
    <source>
        <dbReference type="Proteomes" id="UP001412067"/>
    </source>
</evidence>
<comment type="caution">
    <text evidence="2">The sequence shown here is derived from an EMBL/GenBank/DDBJ whole genome shotgun (WGS) entry which is preliminary data.</text>
</comment>
<accession>A0ABR2LLS7</accession>
<feature type="compositionally biased region" description="Low complexity" evidence="1">
    <location>
        <begin position="56"/>
        <end position="74"/>
    </location>
</feature>
<evidence type="ECO:0000256" key="1">
    <source>
        <dbReference type="SAM" id="MobiDB-lite"/>
    </source>
</evidence>
<evidence type="ECO:0000313" key="2">
    <source>
        <dbReference type="EMBL" id="KAK8943974.1"/>
    </source>
</evidence>
<feature type="compositionally biased region" description="Low complexity" evidence="1">
    <location>
        <begin position="83"/>
        <end position="130"/>
    </location>
</feature>
<organism evidence="2 3">
    <name type="scientific">Platanthera guangdongensis</name>
    <dbReference type="NCBI Taxonomy" id="2320717"/>
    <lineage>
        <taxon>Eukaryota</taxon>
        <taxon>Viridiplantae</taxon>
        <taxon>Streptophyta</taxon>
        <taxon>Embryophyta</taxon>
        <taxon>Tracheophyta</taxon>
        <taxon>Spermatophyta</taxon>
        <taxon>Magnoliopsida</taxon>
        <taxon>Liliopsida</taxon>
        <taxon>Asparagales</taxon>
        <taxon>Orchidaceae</taxon>
        <taxon>Orchidoideae</taxon>
        <taxon>Orchideae</taxon>
        <taxon>Orchidinae</taxon>
        <taxon>Platanthera</taxon>
    </lineage>
</organism>
<dbReference type="EMBL" id="JBBWWR010000018">
    <property type="protein sequence ID" value="KAK8943974.1"/>
    <property type="molecule type" value="Genomic_DNA"/>
</dbReference>
<name>A0ABR2LLS7_9ASPA</name>
<gene>
    <name evidence="2" type="ORF">KSP40_PGU000326</name>
</gene>
<protein>
    <submittedName>
        <fullName evidence="2">Uncharacterized protein</fullName>
    </submittedName>
</protein>
<proteinExistence type="predicted"/>
<feature type="region of interest" description="Disordered" evidence="1">
    <location>
        <begin position="38"/>
        <end position="167"/>
    </location>
</feature>
<keyword evidence="3" id="KW-1185">Reference proteome</keyword>
<sequence length="286" mass="30316">MKRLIMSRDVVFDELTSYWGSSHVELEMSRSDDGLKEAAAKVHMELPESPGAPGCSSSRAKASGSGSRGSHAPRTSGLKTEASGSGSRGSDVPSSSYSRSKTSGSGSRGSIAPGASGSSKEASCSGSKGSIVPGLPGKGAGSEVAKVVSHDQVLQRSKRISKPPARYSEGNTADLVPCFFVRPQVEQGSSGCNDATRIKEVVDTKAEEVTSLRGNEAWAFVSKVVGDTPVMHEWRLKLKKAEGSMAPFGRCWRAPSWSIICGARTMSWTSLRRCYRRDQVQGYGSC</sequence>
<dbReference type="Proteomes" id="UP001412067">
    <property type="component" value="Unassembled WGS sequence"/>
</dbReference>
<reference evidence="2 3" key="1">
    <citation type="journal article" date="2022" name="Nat. Plants">
        <title>Genomes of leafy and leafless Platanthera orchids illuminate the evolution of mycoheterotrophy.</title>
        <authorList>
            <person name="Li M.H."/>
            <person name="Liu K.W."/>
            <person name="Li Z."/>
            <person name="Lu H.C."/>
            <person name="Ye Q.L."/>
            <person name="Zhang D."/>
            <person name="Wang J.Y."/>
            <person name="Li Y.F."/>
            <person name="Zhong Z.M."/>
            <person name="Liu X."/>
            <person name="Yu X."/>
            <person name="Liu D.K."/>
            <person name="Tu X.D."/>
            <person name="Liu B."/>
            <person name="Hao Y."/>
            <person name="Liao X.Y."/>
            <person name="Jiang Y.T."/>
            <person name="Sun W.H."/>
            <person name="Chen J."/>
            <person name="Chen Y.Q."/>
            <person name="Ai Y."/>
            <person name="Zhai J.W."/>
            <person name="Wu S.S."/>
            <person name="Zhou Z."/>
            <person name="Hsiao Y.Y."/>
            <person name="Wu W.L."/>
            <person name="Chen Y.Y."/>
            <person name="Lin Y.F."/>
            <person name="Hsu J.L."/>
            <person name="Li C.Y."/>
            <person name="Wang Z.W."/>
            <person name="Zhao X."/>
            <person name="Zhong W.Y."/>
            <person name="Ma X.K."/>
            <person name="Ma L."/>
            <person name="Huang J."/>
            <person name="Chen G.Z."/>
            <person name="Huang M.Z."/>
            <person name="Huang L."/>
            <person name="Peng D.H."/>
            <person name="Luo Y.B."/>
            <person name="Zou S.Q."/>
            <person name="Chen S.P."/>
            <person name="Lan S."/>
            <person name="Tsai W.C."/>
            <person name="Van de Peer Y."/>
            <person name="Liu Z.J."/>
        </authorList>
    </citation>
    <scope>NUCLEOTIDE SEQUENCE [LARGE SCALE GENOMIC DNA]</scope>
    <source>
        <strain evidence="2">Lor288</strain>
    </source>
</reference>